<keyword evidence="2" id="KW-1185">Reference proteome</keyword>
<dbReference type="GeneID" id="5010036"/>
<dbReference type="RefSeq" id="XP_001424252.1">
    <property type="nucleotide sequence ID" value="XM_001424215.1"/>
</dbReference>
<proteinExistence type="predicted"/>
<reference evidence="1 2" key="1">
    <citation type="journal article" date="2006" name="Nature">
        <title>Global trends of whole-genome duplications revealed by the ciliate Paramecium tetraurelia.</title>
        <authorList>
            <consortium name="Genoscope"/>
            <person name="Aury J.-M."/>
            <person name="Jaillon O."/>
            <person name="Duret L."/>
            <person name="Noel B."/>
            <person name="Jubin C."/>
            <person name="Porcel B.M."/>
            <person name="Segurens B."/>
            <person name="Daubin V."/>
            <person name="Anthouard V."/>
            <person name="Aiach N."/>
            <person name="Arnaiz O."/>
            <person name="Billaut A."/>
            <person name="Beisson J."/>
            <person name="Blanc I."/>
            <person name="Bouhouche K."/>
            <person name="Camara F."/>
            <person name="Duharcourt S."/>
            <person name="Guigo R."/>
            <person name="Gogendeau D."/>
            <person name="Katinka M."/>
            <person name="Keller A.-M."/>
            <person name="Kissmehl R."/>
            <person name="Klotz C."/>
            <person name="Koll F."/>
            <person name="Le Moue A."/>
            <person name="Lepere C."/>
            <person name="Malinsky S."/>
            <person name="Nowacki M."/>
            <person name="Nowak J.K."/>
            <person name="Plattner H."/>
            <person name="Poulain J."/>
            <person name="Ruiz F."/>
            <person name="Serrano V."/>
            <person name="Zagulski M."/>
            <person name="Dessen P."/>
            <person name="Betermier M."/>
            <person name="Weissenbach J."/>
            <person name="Scarpelli C."/>
            <person name="Schachter V."/>
            <person name="Sperling L."/>
            <person name="Meyer E."/>
            <person name="Cohen J."/>
            <person name="Wincker P."/>
        </authorList>
    </citation>
    <scope>NUCLEOTIDE SEQUENCE [LARGE SCALE GENOMIC DNA]</scope>
    <source>
        <strain evidence="1 2">Stock d4-2</strain>
    </source>
</reference>
<name>A0BE87_PARTE</name>
<dbReference type="HOGENOM" id="CLU_1565891_0_0_1"/>
<evidence type="ECO:0000313" key="1">
    <source>
        <dbReference type="EMBL" id="CAK56854.1"/>
    </source>
</evidence>
<dbReference type="InParanoid" id="A0BE87"/>
<evidence type="ECO:0000313" key="2">
    <source>
        <dbReference type="Proteomes" id="UP000000600"/>
    </source>
</evidence>
<protein>
    <submittedName>
        <fullName evidence="1">Uncharacterized protein</fullName>
    </submittedName>
</protein>
<organism evidence="1 2">
    <name type="scientific">Paramecium tetraurelia</name>
    <dbReference type="NCBI Taxonomy" id="5888"/>
    <lineage>
        <taxon>Eukaryota</taxon>
        <taxon>Sar</taxon>
        <taxon>Alveolata</taxon>
        <taxon>Ciliophora</taxon>
        <taxon>Intramacronucleata</taxon>
        <taxon>Oligohymenophorea</taxon>
        <taxon>Peniculida</taxon>
        <taxon>Parameciidae</taxon>
        <taxon>Paramecium</taxon>
    </lineage>
</organism>
<dbReference type="KEGG" id="ptm:GSPATT00027887001"/>
<dbReference type="AlphaFoldDB" id="A0BE87"/>
<dbReference type="EMBL" id="CT867988">
    <property type="protein sequence ID" value="CAK56854.1"/>
    <property type="molecule type" value="Genomic_DNA"/>
</dbReference>
<accession>A0BE87</accession>
<gene>
    <name evidence="1" type="ORF">GSPATT00027887001</name>
</gene>
<dbReference type="Proteomes" id="UP000000600">
    <property type="component" value="Unassembled WGS sequence"/>
</dbReference>
<sequence length="171" mass="20834">MKFSSSTHTHKSKRQLLKLQIGGEEFLEELTYYNQLELSTSSKSNEKWKMDADEATIQFHDFKKIQVQKHNQFQQLPSQSCKIKKLFLRILKYNKQFHIELLSIPQTQDYLNSKDIFQSFFFFQVHFDRKNSQLKQKQNYIIHNWSNNRFKKFQEQLMFYEVILKINCYLS</sequence>